<dbReference type="PROSITE" id="PS00798">
    <property type="entry name" value="ALDOKETO_REDUCTASE_1"/>
    <property type="match status" value="2"/>
</dbReference>
<dbReference type="GO" id="GO:0016491">
    <property type="term" value="F:oxidoreductase activity"/>
    <property type="evidence" value="ECO:0007669"/>
    <property type="project" value="InterPro"/>
</dbReference>
<dbReference type="Pfam" id="PF00248">
    <property type="entry name" value="Aldo_ket_red"/>
    <property type="match status" value="3"/>
</dbReference>
<feature type="domain" description="NADP-dependent oxidoreductase" evidence="1">
    <location>
        <begin position="18"/>
        <end position="152"/>
    </location>
</feature>
<dbReference type="PANTHER" id="PTHR11732">
    <property type="entry name" value="ALDO/KETO REDUCTASE"/>
    <property type="match status" value="1"/>
</dbReference>
<dbReference type="Proteomes" id="UP000326759">
    <property type="component" value="Unassembled WGS sequence"/>
</dbReference>
<feature type="domain" description="NADP-dependent oxidoreductase" evidence="1">
    <location>
        <begin position="156"/>
        <end position="250"/>
    </location>
</feature>
<dbReference type="AlphaFoldDB" id="A0A5N5SN65"/>
<proteinExistence type="predicted"/>
<dbReference type="InterPro" id="IPR018170">
    <property type="entry name" value="Aldo/ket_reductase_CS"/>
</dbReference>
<dbReference type="InterPro" id="IPR036812">
    <property type="entry name" value="NAD(P)_OxRdtase_dom_sf"/>
</dbReference>
<comment type="caution">
    <text evidence="2">The sequence shown here is derived from an EMBL/GenBank/DDBJ whole genome shotgun (WGS) entry which is preliminary data.</text>
</comment>
<evidence type="ECO:0000259" key="1">
    <source>
        <dbReference type="Pfam" id="PF00248"/>
    </source>
</evidence>
<evidence type="ECO:0000313" key="3">
    <source>
        <dbReference type="Proteomes" id="UP000326759"/>
    </source>
</evidence>
<dbReference type="OrthoDB" id="416253at2759"/>
<dbReference type="PROSITE" id="PS00062">
    <property type="entry name" value="ALDOKETO_REDUCTASE_2"/>
    <property type="match status" value="1"/>
</dbReference>
<gene>
    <name evidence="2" type="ORF">Anas_05700</name>
</gene>
<protein>
    <submittedName>
        <fullName evidence="2">Putative oxidoreductase</fullName>
    </submittedName>
</protein>
<accession>A0A5N5SN65</accession>
<keyword evidence="3" id="KW-1185">Reference proteome</keyword>
<name>A0A5N5SN65_9CRUS</name>
<dbReference type="InterPro" id="IPR023210">
    <property type="entry name" value="NADP_OxRdtase_dom"/>
</dbReference>
<organism evidence="2 3">
    <name type="scientific">Armadillidium nasatum</name>
    <dbReference type="NCBI Taxonomy" id="96803"/>
    <lineage>
        <taxon>Eukaryota</taxon>
        <taxon>Metazoa</taxon>
        <taxon>Ecdysozoa</taxon>
        <taxon>Arthropoda</taxon>
        <taxon>Crustacea</taxon>
        <taxon>Multicrustacea</taxon>
        <taxon>Malacostraca</taxon>
        <taxon>Eumalacostraca</taxon>
        <taxon>Peracarida</taxon>
        <taxon>Isopoda</taxon>
        <taxon>Oniscidea</taxon>
        <taxon>Crinocheta</taxon>
        <taxon>Armadillidiidae</taxon>
        <taxon>Armadillidium</taxon>
    </lineage>
</organism>
<dbReference type="PROSITE" id="PS00063">
    <property type="entry name" value="ALDOKETO_REDUCTASE_3"/>
    <property type="match status" value="2"/>
</dbReference>
<feature type="domain" description="NADP-dependent oxidoreductase" evidence="1">
    <location>
        <begin position="301"/>
        <end position="427"/>
    </location>
</feature>
<dbReference type="PRINTS" id="PR00069">
    <property type="entry name" value="ALDKETRDTASE"/>
</dbReference>
<dbReference type="SUPFAM" id="SSF51430">
    <property type="entry name" value="NAD(P)-linked oxidoreductase"/>
    <property type="match status" value="2"/>
</dbReference>
<reference evidence="2 3" key="1">
    <citation type="journal article" date="2019" name="PLoS Biol.">
        <title>Sex chromosomes control vertical transmission of feminizing Wolbachia symbionts in an isopod.</title>
        <authorList>
            <person name="Becking T."/>
            <person name="Chebbi M.A."/>
            <person name="Giraud I."/>
            <person name="Moumen B."/>
            <person name="Laverre T."/>
            <person name="Caubet Y."/>
            <person name="Peccoud J."/>
            <person name="Gilbert C."/>
            <person name="Cordaux R."/>
        </authorList>
    </citation>
    <scope>NUCLEOTIDE SEQUENCE [LARGE SCALE GENOMIC DNA]</scope>
    <source>
        <strain evidence="2">ANa2</strain>
        <tissue evidence="2">Whole body excluding digestive tract and cuticle</tissue>
    </source>
</reference>
<evidence type="ECO:0000313" key="2">
    <source>
        <dbReference type="EMBL" id="KAB7495272.1"/>
    </source>
</evidence>
<sequence length="436" mass="49909">MSPVQYITLSNGQKMPQIGLGTVEANDDDLRRAIGVALDTGYRAIDTAYVYLNEKAIGDELQERFSKNKIKRDEIFVTTKLPLIGNRPEDVPRFLSKSLQNLKLDFIDLYLIHHPFGLKCLSEDNTLAQDENGVIQYDNNTDLENIWKAMEKEIEIHCYFPQRKLVDFCKERNIAVTAYSPLGAPWTEEGKSVEPKLLENPLVLEMAKKHGKTAPQILLRFLIQRNLIVIPKSVTPERIKSNFDAFKDELRNAIRVAFESGYRAIDTAFMYSNEEFIGEEIQDWLSKGKLKREDIFITTKVKNGRVRSIGLSNFNKSQIDRILKEIPPAVLQIEAHCYFPQKPLVEYCQKKGIAVTAYSPLGAPWTKEGQEVSPKLLENPTVLEIAKKYNKNAGQVLLRFLVQRNIIVIPKSITPERIRSNFQISSTMKKQKNESY</sequence>
<dbReference type="InterPro" id="IPR020471">
    <property type="entry name" value="AKR"/>
</dbReference>
<dbReference type="EMBL" id="SEYY01022808">
    <property type="protein sequence ID" value="KAB7495272.1"/>
    <property type="molecule type" value="Genomic_DNA"/>
</dbReference>
<dbReference type="Gene3D" id="3.20.20.100">
    <property type="entry name" value="NADP-dependent oxidoreductase domain"/>
    <property type="match status" value="4"/>
</dbReference>